<keyword evidence="2" id="KW-1185">Reference proteome</keyword>
<reference evidence="1 2" key="1">
    <citation type="journal article" date="2022" name="Genome Biol. Evol.">
        <title>The Spruce Budworm Genome: Reconstructing the Evolutionary History of Antifreeze Proteins.</title>
        <authorList>
            <person name="Beliveau C."/>
            <person name="Gagne P."/>
            <person name="Picq S."/>
            <person name="Vernygora O."/>
            <person name="Keeling C.I."/>
            <person name="Pinkney K."/>
            <person name="Doucet D."/>
            <person name="Wen F."/>
            <person name="Johnston J.S."/>
            <person name="Maaroufi H."/>
            <person name="Boyle B."/>
            <person name="Laroche J."/>
            <person name="Dewar K."/>
            <person name="Juretic N."/>
            <person name="Blackburn G."/>
            <person name="Nisole A."/>
            <person name="Brunet B."/>
            <person name="Brandao M."/>
            <person name="Lumley L."/>
            <person name="Duan J."/>
            <person name="Quan G."/>
            <person name="Lucarotti C.J."/>
            <person name="Roe A.D."/>
            <person name="Sperling F.A.H."/>
            <person name="Levesque R.C."/>
            <person name="Cusson M."/>
        </authorList>
    </citation>
    <scope>NUCLEOTIDE SEQUENCE [LARGE SCALE GENOMIC DNA]</scope>
    <source>
        <strain evidence="1">Glfc:IPQL:Cfum</strain>
    </source>
</reference>
<dbReference type="EMBL" id="CM046116">
    <property type="protein sequence ID" value="KAI8421951.1"/>
    <property type="molecule type" value="Genomic_DNA"/>
</dbReference>
<organism evidence="1 2">
    <name type="scientific">Choristoneura fumiferana</name>
    <name type="common">Spruce budworm moth</name>
    <name type="synonym">Archips fumiferana</name>
    <dbReference type="NCBI Taxonomy" id="7141"/>
    <lineage>
        <taxon>Eukaryota</taxon>
        <taxon>Metazoa</taxon>
        <taxon>Ecdysozoa</taxon>
        <taxon>Arthropoda</taxon>
        <taxon>Hexapoda</taxon>
        <taxon>Insecta</taxon>
        <taxon>Pterygota</taxon>
        <taxon>Neoptera</taxon>
        <taxon>Endopterygota</taxon>
        <taxon>Lepidoptera</taxon>
        <taxon>Glossata</taxon>
        <taxon>Ditrysia</taxon>
        <taxon>Tortricoidea</taxon>
        <taxon>Tortricidae</taxon>
        <taxon>Tortricinae</taxon>
        <taxon>Choristoneura</taxon>
    </lineage>
</organism>
<proteinExistence type="predicted"/>
<sequence length="163" mass="17944">MSGVHLDCGLYAERGPRVPRRADRAGYKTDGIFEFCGIPYATAPTGPNRYKNPSLRSGFYCRILRYILDSMYALAVNTPFCSLVIQITINYRLKAHGFLCLGTESAPGNAEMKDQVARLRWVKKNNANIGGNPDDVTIVGGSAGSSAVDLLSYLKWQTVFTIK</sequence>
<accession>A0ACC0JD06</accession>
<evidence type="ECO:0000313" key="1">
    <source>
        <dbReference type="EMBL" id="KAI8421951.1"/>
    </source>
</evidence>
<dbReference type="Proteomes" id="UP001064048">
    <property type="component" value="Chromosome 16"/>
</dbReference>
<gene>
    <name evidence="1" type="ORF">MSG28_009859</name>
</gene>
<protein>
    <submittedName>
        <fullName evidence="1">Uncharacterized protein</fullName>
    </submittedName>
</protein>
<comment type="caution">
    <text evidence="1">The sequence shown here is derived from an EMBL/GenBank/DDBJ whole genome shotgun (WGS) entry which is preliminary data.</text>
</comment>
<evidence type="ECO:0000313" key="2">
    <source>
        <dbReference type="Proteomes" id="UP001064048"/>
    </source>
</evidence>
<name>A0ACC0JD06_CHOFU</name>